<proteinExistence type="predicted"/>
<dbReference type="Proteomes" id="UP001595621">
    <property type="component" value="Unassembled WGS sequence"/>
</dbReference>
<keyword evidence="2" id="KW-1185">Reference proteome</keyword>
<evidence type="ECO:0000313" key="2">
    <source>
        <dbReference type="Proteomes" id="UP001595621"/>
    </source>
</evidence>
<comment type="caution">
    <text evidence="1">The sequence shown here is derived from an EMBL/GenBank/DDBJ whole genome shotgun (WGS) entry which is preliminary data.</text>
</comment>
<sequence>MVLRITLLSVLLLPWAAYGNSVYKCMRDDKVIFSQTACPSEYRQHRIEYELGITTEIDSDKRVAPKDHLRELLSNQSLSSEKLRKLLDAEIYRLQQENSYFQILQASEIKKLERKRYWQKKGQDDPDYLKERTMIDEHFKQLTLLNNSTIELLEQHKQKLSLTSEQAMNE</sequence>
<protein>
    <submittedName>
        <fullName evidence="1">DUF4124 domain-containing protein</fullName>
    </submittedName>
</protein>
<gene>
    <name evidence="1" type="ORF">ACFOE0_18930</name>
</gene>
<name>A0ABV7GFC8_9GAMM</name>
<evidence type="ECO:0000313" key="1">
    <source>
        <dbReference type="EMBL" id="MFC3140239.1"/>
    </source>
</evidence>
<dbReference type="EMBL" id="JBHRTD010000018">
    <property type="protein sequence ID" value="MFC3140239.1"/>
    <property type="molecule type" value="Genomic_DNA"/>
</dbReference>
<reference evidence="2" key="1">
    <citation type="journal article" date="2019" name="Int. J. Syst. Evol. Microbiol.">
        <title>The Global Catalogue of Microorganisms (GCM) 10K type strain sequencing project: providing services to taxonomists for standard genome sequencing and annotation.</title>
        <authorList>
            <consortium name="The Broad Institute Genomics Platform"/>
            <consortium name="The Broad Institute Genome Sequencing Center for Infectious Disease"/>
            <person name="Wu L."/>
            <person name="Ma J."/>
        </authorList>
    </citation>
    <scope>NUCLEOTIDE SEQUENCE [LARGE SCALE GENOMIC DNA]</scope>
    <source>
        <strain evidence="2">KCTC 52277</strain>
    </source>
</reference>
<organism evidence="1 2">
    <name type="scientific">Shewanella submarina</name>
    <dbReference type="NCBI Taxonomy" id="2016376"/>
    <lineage>
        <taxon>Bacteria</taxon>
        <taxon>Pseudomonadati</taxon>
        <taxon>Pseudomonadota</taxon>
        <taxon>Gammaproteobacteria</taxon>
        <taxon>Alteromonadales</taxon>
        <taxon>Shewanellaceae</taxon>
        <taxon>Shewanella</taxon>
    </lineage>
</organism>
<dbReference type="RefSeq" id="WP_380712552.1">
    <property type="nucleotide sequence ID" value="NZ_JAKILF010000001.1"/>
</dbReference>
<accession>A0ABV7GFC8</accession>